<dbReference type="AlphaFoldDB" id="A0A835FHW1"/>
<evidence type="ECO:0000256" key="1">
    <source>
        <dbReference type="SAM" id="MobiDB-lite"/>
    </source>
</evidence>
<comment type="caution">
    <text evidence="2">The sequence shown here is derived from an EMBL/GenBank/DDBJ whole genome shotgun (WGS) entry which is preliminary data.</text>
</comment>
<feature type="region of interest" description="Disordered" evidence="1">
    <location>
        <begin position="10"/>
        <end position="34"/>
    </location>
</feature>
<organism evidence="2 3">
    <name type="scientific">Digitaria exilis</name>
    <dbReference type="NCBI Taxonomy" id="1010633"/>
    <lineage>
        <taxon>Eukaryota</taxon>
        <taxon>Viridiplantae</taxon>
        <taxon>Streptophyta</taxon>
        <taxon>Embryophyta</taxon>
        <taxon>Tracheophyta</taxon>
        <taxon>Spermatophyta</taxon>
        <taxon>Magnoliopsida</taxon>
        <taxon>Liliopsida</taxon>
        <taxon>Poales</taxon>
        <taxon>Poaceae</taxon>
        <taxon>PACMAD clade</taxon>
        <taxon>Panicoideae</taxon>
        <taxon>Panicodae</taxon>
        <taxon>Paniceae</taxon>
        <taxon>Anthephorinae</taxon>
        <taxon>Digitaria</taxon>
    </lineage>
</organism>
<sequence length="81" mass="8922">MQVVVPAAMCATGGSRKRSSVAGRGSRRSRGVTVLSRCPARTEVPRGRCLAGPIRYTTAARHPRRLLRQFRRGGTDERETE</sequence>
<evidence type="ECO:0000313" key="2">
    <source>
        <dbReference type="EMBL" id="KAF8754836.1"/>
    </source>
</evidence>
<dbReference type="EMBL" id="JACEFO010000844">
    <property type="protein sequence ID" value="KAF8754836.1"/>
    <property type="molecule type" value="Genomic_DNA"/>
</dbReference>
<dbReference type="Proteomes" id="UP000636709">
    <property type="component" value="Unassembled WGS sequence"/>
</dbReference>
<protein>
    <submittedName>
        <fullName evidence="2">Uncharacterized protein</fullName>
    </submittedName>
</protein>
<accession>A0A835FHW1</accession>
<reference evidence="2" key="1">
    <citation type="submission" date="2020-07" db="EMBL/GenBank/DDBJ databases">
        <title>Genome sequence and genetic diversity analysis of an under-domesticated orphan crop, white fonio (Digitaria exilis).</title>
        <authorList>
            <person name="Bennetzen J.L."/>
            <person name="Chen S."/>
            <person name="Ma X."/>
            <person name="Wang X."/>
            <person name="Yssel A.E.J."/>
            <person name="Chaluvadi S.R."/>
            <person name="Johnson M."/>
            <person name="Gangashetty P."/>
            <person name="Hamidou F."/>
            <person name="Sanogo M.D."/>
            <person name="Zwaenepoel A."/>
            <person name="Wallace J."/>
            <person name="Van De Peer Y."/>
            <person name="Van Deynze A."/>
        </authorList>
    </citation>
    <scope>NUCLEOTIDE SEQUENCE</scope>
    <source>
        <tissue evidence="2">Leaves</tissue>
    </source>
</reference>
<keyword evidence="3" id="KW-1185">Reference proteome</keyword>
<feature type="compositionally biased region" description="Basic residues" evidence="1">
    <location>
        <begin position="15"/>
        <end position="30"/>
    </location>
</feature>
<evidence type="ECO:0000313" key="3">
    <source>
        <dbReference type="Proteomes" id="UP000636709"/>
    </source>
</evidence>
<proteinExistence type="predicted"/>
<gene>
    <name evidence="2" type="ORF">HU200_011373</name>
</gene>
<name>A0A835FHW1_9POAL</name>